<dbReference type="Gene3D" id="3.60.40.10">
    <property type="entry name" value="PPM-type phosphatase domain"/>
    <property type="match status" value="1"/>
</dbReference>
<evidence type="ECO:0000313" key="2">
    <source>
        <dbReference type="Proteomes" id="UP000233551"/>
    </source>
</evidence>
<evidence type="ECO:0000313" key="1">
    <source>
        <dbReference type="EMBL" id="PKI32771.1"/>
    </source>
</evidence>
<reference evidence="1 2" key="1">
    <citation type="submission" date="2017-11" db="EMBL/GenBank/DDBJ databases">
        <title>De-novo sequencing of pomegranate (Punica granatum L.) genome.</title>
        <authorList>
            <person name="Akparov Z."/>
            <person name="Amiraslanov A."/>
            <person name="Hajiyeva S."/>
            <person name="Abbasov M."/>
            <person name="Kaur K."/>
            <person name="Hamwieh A."/>
            <person name="Solovyev V."/>
            <person name="Salamov A."/>
            <person name="Braich B."/>
            <person name="Kosarev P."/>
            <person name="Mahmoud A."/>
            <person name="Hajiyev E."/>
            <person name="Babayeva S."/>
            <person name="Izzatullayeva V."/>
            <person name="Mammadov A."/>
            <person name="Mammadov A."/>
            <person name="Sharifova S."/>
            <person name="Ojaghi J."/>
            <person name="Eynullazada K."/>
            <person name="Bayramov B."/>
            <person name="Abdulazimova A."/>
            <person name="Shahmuradov I."/>
        </authorList>
    </citation>
    <scope>NUCLEOTIDE SEQUENCE [LARGE SCALE GENOMIC DNA]</scope>
    <source>
        <strain evidence="2">cv. AG2017</strain>
        <tissue evidence="1">Leaf</tissue>
    </source>
</reference>
<gene>
    <name evidence="1" type="ORF">CRG98_046845</name>
</gene>
<proteinExistence type="predicted"/>
<dbReference type="AlphaFoldDB" id="A0A2I0HMA1"/>
<sequence length="144" mass="16490">MLNQDNDDSPEKCHERCHCGIQMRRLSSLSTIGSHLVAVANSLKEVADHAPELVELTREGKRPRNANHPMAQRLHKEPMYGTMSVTRRSKEMEDAVDVRTPLCRFEITHRLPVHFFGVFDRHGPGPPMHVTFFPFLLLLLSRVL</sequence>
<dbReference type="Proteomes" id="UP000233551">
    <property type="component" value="Unassembled WGS sequence"/>
</dbReference>
<dbReference type="STRING" id="22663.A0A2I0HMA1"/>
<organism evidence="1 2">
    <name type="scientific">Punica granatum</name>
    <name type="common">Pomegranate</name>
    <dbReference type="NCBI Taxonomy" id="22663"/>
    <lineage>
        <taxon>Eukaryota</taxon>
        <taxon>Viridiplantae</taxon>
        <taxon>Streptophyta</taxon>
        <taxon>Embryophyta</taxon>
        <taxon>Tracheophyta</taxon>
        <taxon>Spermatophyta</taxon>
        <taxon>Magnoliopsida</taxon>
        <taxon>eudicotyledons</taxon>
        <taxon>Gunneridae</taxon>
        <taxon>Pentapetalae</taxon>
        <taxon>rosids</taxon>
        <taxon>malvids</taxon>
        <taxon>Myrtales</taxon>
        <taxon>Lythraceae</taxon>
        <taxon>Punica</taxon>
    </lineage>
</organism>
<protein>
    <submittedName>
        <fullName evidence="1">Uncharacterized protein</fullName>
    </submittedName>
</protein>
<keyword evidence="2" id="KW-1185">Reference proteome</keyword>
<dbReference type="InterPro" id="IPR036457">
    <property type="entry name" value="PPM-type-like_dom_sf"/>
</dbReference>
<comment type="caution">
    <text evidence="1">The sequence shown here is derived from an EMBL/GenBank/DDBJ whole genome shotgun (WGS) entry which is preliminary data.</text>
</comment>
<dbReference type="EMBL" id="PGOL01007338">
    <property type="protein sequence ID" value="PKI32771.1"/>
    <property type="molecule type" value="Genomic_DNA"/>
</dbReference>
<accession>A0A2I0HMA1</accession>
<name>A0A2I0HMA1_PUNGR</name>